<reference evidence="3" key="2">
    <citation type="submission" date="2021-04" db="EMBL/GenBank/DDBJ databases">
        <authorList>
            <person name="Gilroy R."/>
        </authorList>
    </citation>
    <scope>NUCLEOTIDE SEQUENCE</scope>
    <source>
        <strain evidence="3">ChiGjej3B3-11674</strain>
    </source>
</reference>
<name>A0A9D2R4D4_9FIRM</name>
<dbReference type="CDD" id="cd03808">
    <property type="entry name" value="GT4_CapM-like"/>
    <property type="match status" value="1"/>
</dbReference>
<evidence type="ECO:0000313" key="4">
    <source>
        <dbReference type="Proteomes" id="UP000823897"/>
    </source>
</evidence>
<sequence>MGKRILITSTDLMMIQFLVPHVQNLAEHGYEVEIACSEVGGRMKEVREKLKSHTKAIHTVRLVRSPASLTNLKGYRDMKKVINTGKYDIIWTNEPVMGVVTRLAARTARKNGTKVLYMVHGFHFYKGAPAVNWMVYYPVERWASRFCDEIVTINKEDYGRAKGFHAGGVRYIHGIGADMSRLHPAEKRCSIRKELGLSDDSFLVLSVGELLPRKNQQVIIRALGKLKDRNIHYILCGKGKKKAELTALAKKNGVEDQVHFLGYRKDVADIYGQTDLLALPSRREGLGLAGLEGMYCGLPLVTSNINGIRDYMENGKTGFMYSPNDADGFARGIKKMKNSPKLRHECGSYNRKVVIPFCIENSKREVLKLIGEL</sequence>
<dbReference type="Gene3D" id="3.40.50.2000">
    <property type="entry name" value="Glycogen Phosphorylase B"/>
    <property type="match status" value="2"/>
</dbReference>
<protein>
    <submittedName>
        <fullName evidence="3">Glycosyltransferase family 4 protein</fullName>
    </submittedName>
</protein>
<dbReference type="Pfam" id="PF00534">
    <property type="entry name" value="Glycos_transf_1"/>
    <property type="match status" value="1"/>
</dbReference>
<evidence type="ECO:0000259" key="1">
    <source>
        <dbReference type="Pfam" id="PF00534"/>
    </source>
</evidence>
<organism evidence="3 4">
    <name type="scientific">Candidatus Mediterraneibacter tabaqchaliae</name>
    <dbReference type="NCBI Taxonomy" id="2838689"/>
    <lineage>
        <taxon>Bacteria</taxon>
        <taxon>Bacillati</taxon>
        <taxon>Bacillota</taxon>
        <taxon>Clostridia</taxon>
        <taxon>Lachnospirales</taxon>
        <taxon>Lachnospiraceae</taxon>
        <taxon>Mediterraneibacter</taxon>
    </lineage>
</organism>
<accession>A0A9D2R4D4</accession>
<evidence type="ECO:0000313" key="3">
    <source>
        <dbReference type="EMBL" id="HJD33471.1"/>
    </source>
</evidence>
<dbReference type="InterPro" id="IPR050194">
    <property type="entry name" value="Glycosyltransferase_grp1"/>
</dbReference>
<dbReference type="EMBL" id="DWUV01000057">
    <property type="protein sequence ID" value="HJD33471.1"/>
    <property type="molecule type" value="Genomic_DNA"/>
</dbReference>
<proteinExistence type="predicted"/>
<comment type="caution">
    <text evidence="3">The sequence shown here is derived from an EMBL/GenBank/DDBJ whole genome shotgun (WGS) entry which is preliminary data.</text>
</comment>
<reference evidence="3" key="1">
    <citation type="journal article" date="2021" name="PeerJ">
        <title>Extensive microbial diversity within the chicken gut microbiome revealed by metagenomics and culture.</title>
        <authorList>
            <person name="Gilroy R."/>
            <person name="Ravi A."/>
            <person name="Getino M."/>
            <person name="Pursley I."/>
            <person name="Horton D.L."/>
            <person name="Alikhan N.F."/>
            <person name="Baker D."/>
            <person name="Gharbi K."/>
            <person name="Hall N."/>
            <person name="Watson M."/>
            <person name="Adriaenssens E.M."/>
            <person name="Foster-Nyarko E."/>
            <person name="Jarju S."/>
            <person name="Secka A."/>
            <person name="Antonio M."/>
            <person name="Oren A."/>
            <person name="Chaudhuri R.R."/>
            <person name="La Ragione R."/>
            <person name="Hildebrand F."/>
            <person name="Pallen M.J."/>
        </authorList>
    </citation>
    <scope>NUCLEOTIDE SEQUENCE</scope>
    <source>
        <strain evidence="3">ChiGjej3B3-11674</strain>
    </source>
</reference>
<dbReference type="GO" id="GO:0016758">
    <property type="term" value="F:hexosyltransferase activity"/>
    <property type="evidence" value="ECO:0007669"/>
    <property type="project" value="TreeGrafter"/>
</dbReference>
<feature type="domain" description="Glycosyl transferase family 1" evidence="1">
    <location>
        <begin position="191"/>
        <end position="352"/>
    </location>
</feature>
<dbReference type="SUPFAM" id="SSF53756">
    <property type="entry name" value="UDP-Glycosyltransferase/glycogen phosphorylase"/>
    <property type="match status" value="1"/>
</dbReference>
<dbReference type="PANTHER" id="PTHR45947">
    <property type="entry name" value="SULFOQUINOVOSYL TRANSFERASE SQD2"/>
    <property type="match status" value="1"/>
</dbReference>
<evidence type="ECO:0000259" key="2">
    <source>
        <dbReference type="Pfam" id="PF13477"/>
    </source>
</evidence>
<gene>
    <name evidence="3" type="ORF">H9911_02875</name>
</gene>
<dbReference type="AlphaFoldDB" id="A0A9D2R4D4"/>
<dbReference type="Proteomes" id="UP000823897">
    <property type="component" value="Unassembled WGS sequence"/>
</dbReference>
<dbReference type="PANTHER" id="PTHR45947:SF3">
    <property type="entry name" value="SULFOQUINOVOSYL TRANSFERASE SQD2"/>
    <property type="match status" value="1"/>
</dbReference>
<dbReference type="Pfam" id="PF13477">
    <property type="entry name" value="Glyco_trans_4_2"/>
    <property type="match status" value="1"/>
</dbReference>
<feature type="domain" description="Glycosyltransferase subfamily 4-like N-terminal" evidence="2">
    <location>
        <begin position="19"/>
        <end position="153"/>
    </location>
</feature>
<dbReference type="InterPro" id="IPR028098">
    <property type="entry name" value="Glyco_trans_4-like_N"/>
</dbReference>
<dbReference type="InterPro" id="IPR001296">
    <property type="entry name" value="Glyco_trans_1"/>
</dbReference>